<dbReference type="Pfam" id="PF16344">
    <property type="entry name" value="FecR_C"/>
    <property type="match status" value="1"/>
</dbReference>
<dbReference type="Pfam" id="PF04773">
    <property type="entry name" value="FecR"/>
    <property type="match status" value="1"/>
</dbReference>
<dbReference type="InterPro" id="IPR012373">
    <property type="entry name" value="Ferrdict_sens_TM"/>
</dbReference>
<keyword evidence="1" id="KW-0472">Membrane</keyword>
<evidence type="ECO:0000313" key="4">
    <source>
        <dbReference type="EMBL" id="WEK35361.1"/>
    </source>
</evidence>
<keyword evidence="1" id="KW-1133">Transmembrane helix</keyword>
<feature type="domain" description="FecR protein" evidence="2">
    <location>
        <begin position="116"/>
        <end position="210"/>
    </location>
</feature>
<dbReference type="EMBL" id="CP119311">
    <property type="protein sequence ID" value="WEK35361.1"/>
    <property type="molecule type" value="Genomic_DNA"/>
</dbReference>
<dbReference type="InterPro" id="IPR006860">
    <property type="entry name" value="FecR"/>
</dbReference>
<dbReference type="Gene3D" id="2.60.120.1440">
    <property type="match status" value="1"/>
</dbReference>
<evidence type="ECO:0000313" key="5">
    <source>
        <dbReference type="Proteomes" id="UP001220610"/>
    </source>
</evidence>
<evidence type="ECO:0000259" key="2">
    <source>
        <dbReference type="Pfam" id="PF04773"/>
    </source>
</evidence>
<reference evidence="4" key="1">
    <citation type="submission" date="2023-03" db="EMBL/GenBank/DDBJ databases">
        <title>Andean soil-derived lignocellulolytic bacterial consortium as a source of novel taxa and putative plastic-active enzymes.</title>
        <authorList>
            <person name="Diaz-Garcia L."/>
            <person name="Chuvochina M."/>
            <person name="Feuerriegel G."/>
            <person name="Bunk B."/>
            <person name="Sproer C."/>
            <person name="Streit W.R."/>
            <person name="Rodriguez L.M."/>
            <person name="Overmann J."/>
            <person name="Jimenez D.J."/>
        </authorList>
    </citation>
    <scope>NUCLEOTIDE SEQUENCE</scope>
    <source>
        <strain evidence="4">MAG 7</strain>
    </source>
</reference>
<evidence type="ECO:0000256" key="1">
    <source>
        <dbReference type="SAM" id="Phobius"/>
    </source>
</evidence>
<dbReference type="Gene3D" id="3.55.50.30">
    <property type="match status" value="1"/>
</dbReference>
<dbReference type="AlphaFoldDB" id="A0AAJ6BHN0"/>
<dbReference type="GO" id="GO:0016989">
    <property type="term" value="F:sigma factor antagonist activity"/>
    <property type="evidence" value="ECO:0007669"/>
    <property type="project" value="TreeGrafter"/>
</dbReference>
<dbReference type="Proteomes" id="UP001220610">
    <property type="component" value="Chromosome"/>
</dbReference>
<keyword evidence="1" id="KW-0812">Transmembrane</keyword>
<gene>
    <name evidence="4" type="ORF">P0Y53_22955</name>
</gene>
<dbReference type="PANTHER" id="PTHR30273:SF2">
    <property type="entry name" value="PROTEIN FECR"/>
    <property type="match status" value="1"/>
</dbReference>
<organism evidence="4 5">
    <name type="scientific">Candidatus Pseudobacter hemicellulosilyticus</name>
    <dbReference type="NCBI Taxonomy" id="3121375"/>
    <lineage>
        <taxon>Bacteria</taxon>
        <taxon>Pseudomonadati</taxon>
        <taxon>Bacteroidota</taxon>
        <taxon>Chitinophagia</taxon>
        <taxon>Chitinophagales</taxon>
        <taxon>Chitinophagaceae</taxon>
        <taxon>Pseudobacter</taxon>
    </lineage>
</organism>
<feature type="transmembrane region" description="Helical" evidence="1">
    <location>
        <begin position="84"/>
        <end position="105"/>
    </location>
</feature>
<dbReference type="PIRSF" id="PIRSF018266">
    <property type="entry name" value="FecR"/>
    <property type="match status" value="1"/>
</dbReference>
<dbReference type="InterPro" id="IPR032508">
    <property type="entry name" value="FecR_C"/>
</dbReference>
<sequence>MAYTEPMDKQYFLQLLQKYTAGTATPEERQLVDRYYNLFQDEEDLLQSQEQRQALKNDIRAGIRRSIGNAGEPAPLSKPYRRKWLMAAAAAVLLLATAASLYLLIRSQAAPDTISISASQQENRMIRLPDGSSVILHAGSSLRYPTSFAGKESRSVDLSGQAYFSIEQQAGQPFIVHTGAVQTTVLGTSFNVKALPGEPAIEVTVKTGKVSVSDNNRMLGIITPRQRITYNTEKISSVLSEVSNEDYLGWTSQPLLFDNLTMAESARLLEEHYHVKIQIHSPAARSRRFTASFSPTESLEHALESICVFNGLTYTYQQQDSTVIINDQ</sequence>
<dbReference type="PANTHER" id="PTHR30273">
    <property type="entry name" value="PERIPLASMIC SIGNAL SENSOR AND SIGMA FACTOR ACTIVATOR FECR-RELATED"/>
    <property type="match status" value="1"/>
</dbReference>
<name>A0AAJ6BHN0_9BACT</name>
<protein>
    <submittedName>
        <fullName evidence="4">FecR domain-containing protein</fullName>
    </submittedName>
</protein>
<evidence type="ECO:0000259" key="3">
    <source>
        <dbReference type="Pfam" id="PF16344"/>
    </source>
</evidence>
<accession>A0AAJ6BHN0</accession>
<proteinExistence type="predicted"/>
<feature type="domain" description="Protein FecR C-terminal" evidence="3">
    <location>
        <begin position="255"/>
        <end position="325"/>
    </location>
</feature>